<keyword evidence="1" id="KW-0479">Metal-binding</keyword>
<evidence type="ECO:0000256" key="4">
    <source>
        <dbReference type="PROSITE-ProRule" id="PRU01343"/>
    </source>
</evidence>
<evidence type="ECO:0000259" key="5">
    <source>
        <dbReference type="PROSITE" id="PS51999"/>
    </source>
</evidence>
<comment type="caution">
    <text evidence="6">The sequence shown here is derived from an EMBL/GenBank/DDBJ whole genome shotgun (WGS) entry which is preliminary data.</text>
</comment>
<keyword evidence="7" id="KW-1185">Reference proteome</keyword>
<evidence type="ECO:0000256" key="1">
    <source>
        <dbReference type="ARBA" id="ARBA00022723"/>
    </source>
</evidence>
<feature type="domain" description="GRF-type" evidence="5">
    <location>
        <begin position="27"/>
        <end position="71"/>
    </location>
</feature>
<proteinExistence type="predicted"/>
<dbReference type="PANTHER" id="PTHR33248">
    <property type="entry name" value="ZINC ION-BINDING PROTEIN"/>
    <property type="match status" value="1"/>
</dbReference>
<evidence type="ECO:0000256" key="3">
    <source>
        <dbReference type="ARBA" id="ARBA00022833"/>
    </source>
</evidence>
<dbReference type="OrthoDB" id="1675519at2759"/>
<accession>A0A6A1VWC0</accession>
<dbReference type="Pfam" id="PF06839">
    <property type="entry name" value="Zn_ribbon_GRF"/>
    <property type="match status" value="1"/>
</dbReference>
<dbReference type="GO" id="GO:0008270">
    <property type="term" value="F:zinc ion binding"/>
    <property type="evidence" value="ECO:0007669"/>
    <property type="project" value="UniProtKB-KW"/>
</dbReference>
<gene>
    <name evidence="6" type="ORF">CJ030_MR4G000589</name>
</gene>
<evidence type="ECO:0000313" key="7">
    <source>
        <dbReference type="Proteomes" id="UP000516437"/>
    </source>
</evidence>
<reference evidence="6 7" key="1">
    <citation type="journal article" date="2019" name="Plant Biotechnol. J.">
        <title>The red bayberry genome and genetic basis of sex determination.</title>
        <authorList>
            <person name="Jia H.M."/>
            <person name="Jia H.J."/>
            <person name="Cai Q.L."/>
            <person name="Wang Y."/>
            <person name="Zhao H.B."/>
            <person name="Yang W.F."/>
            <person name="Wang G.Y."/>
            <person name="Li Y.H."/>
            <person name="Zhan D.L."/>
            <person name="Shen Y.T."/>
            <person name="Niu Q.F."/>
            <person name="Chang L."/>
            <person name="Qiu J."/>
            <person name="Zhao L."/>
            <person name="Xie H.B."/>
            <person name="Fu W.Y."/>
            <person name="Jin J."/>
            <person name="Li X.W."/>
            <person name="Jiao Y."/>
            <person name="Zhou C.C."/>
            <person name="Tu T."/>
            <person name="Chai C.Y."/>
            <person name="Gao J.L."/>
            <person name="Fan L.J."/>
            <person name="van de Weg E."/>
            <person name="Wang J.Y."/>
            <person name="Gao Z.S."/>
        </authorList>
    </citation>
    <scope>NUCLEOTIDE SEQUENCE [LARGE SCALE GENOMIC DNA]</scope>
    <source>
        <tissue evidence="6">Leaves</tissue>
    </source>
</reference>
<dbReference type="InterPro" id="IPR010666">
    <property type="entry name" value="Znf_GRF"/>
</dbReference>
<dbReference type="AlphaFoldDB" id="A0A6A1VWC0"/>
<name>A0A6A1VWC0_9ROSI</name>
<dbReference type="PROSITE" id="PS51999">
    <property type="entry name" value="ZF_GRF"/>
    <property type="match status" value="1"/>
</dbReference>
<keyword evidence="2 4" id="KW-0863">Zinc-finger</keyword>
<dbReference type="EMBL" id="RXIC02000022">
    <property type="protein sequence ID" value="KAB1216356.1"/>
    <property type="molecule type" value="Genomic_DNA"/>
</dbReference>
<dbReference type="Proteomes" id="UP000516437">
    <property type="component" value="Chromosome 4"/>
</dbReference>
<evidence type="ECO:0000313" key="6">
    <source>
        <dbReference type="EMBL" id="KAB1216356.1"/>
    </source>
</evidence>
<protein>
    <recommendedName>
        <fullName evidence="5">GRF-type domain-containing protein</fullName>
    </recommendedName>
</protein>
<sequence>MTSTISTSSSTGCDDGVSNEVLPQPLCKCGIPAKLRTSMTSGNPRRRFYGCQQYNKTTQVGCDFFQWLDPPVCIEKMLREEIVSSGDVKDVAEVIRMLNSMDKQMERVVEHQKKIDDQFQRVLDQIKLVDAQLRCHIAKENRLKAIMIGVLVIVFGFVRC</sequence>
<evidence type="ECO:0000256" key="2">
    <source>
        <dbReference type="ARBA" id="ARBA00022771"/>
    </source>
</evidence>
<keyword evidence="3" id="KW-0862">Zinc</keyword>
<organism evidence="6 7">
    <name type="scientific">Morella rubra</name>
    <name type="common">Chinese bayberry</name>
    <dbReference type="NCBI Taxonomy" id="262757"/>
    <lineage>
        <taxon>Eukaryota</taxon>
        <taxon>Viridiplantae</taxon>
        <taxon>Streptophyta</taxon>
        <taxon>Embryophyta</taxon>
        <taxon>Tracheophyta</taxon>
        <taxon>Spermatophyta</taxon>
        <taxon>Magnoliopsida</taxon>
        <taxon>eudicotyledons</taxon>
        <taxon>Gunneridae</taxon>
        <taxon>Pentapetalae</taxon>
        <taxon>rosids</taxon>
        <taxon>fabids</taxon>
        <taxon>Fagales</taxon>
        <taxon>Myricaceae</taxon>
        <taxon>Morella</taxon>
    </lineage>
</organism>